<protein>
    <submittedName>
        <fullName evidence="2">Uncharacterized protein</fullName>
    </submittedName>
</protein>
<evidence type="ECO:0000256" key="1">
    <source>
        <dbReference type="SAM" id="SignalP"/>
    </source>
</evidence>
<keyword evidence="3" id="KW-1185">Reference proteome</keyword>
<feature type="chain" id="PRO_5040157548" evidence="1">
    <location>
        <begin position="20"/>
        <end position="168"/>
    </location>
</feature>
<dbReference type="Proteomes" id="UP000756346">
    <property type="component" value="Unassembled WGS sequence"/>
</dbReference>
<dbReference type="GeneID" id="70177972"/>
<dbReference type="EMBL" id="JAGTJQ010000007">
    <property type="protein sequence ID" value="KAH7027867.1"/>
    <property type="molecule type" value="Genomic_DNA"/>
</dbReference>
<keyword evidence="1" id="KW-0732">Signal</keyword>
<gene>
    <name evidence="2" type="ORF">B0I36DRAFT_144470</name>
</gene>
<organism evidence="2 3">
    <name type="scientific">Microdochium trichocladiopsis</name>
    <dbReference type="NCBI Taxonomy" id="1682393"/>
    <lineage>
        <taxon>Eukaryota</taxon>
        <taxon>Fungi</taxon>
        <taxon>Dikarya</taxon>
        <taxon>Ascomycota</taxon>
        <taxon>Pezizomycotina</taxon>
        <taxon>Sordariomycetes</taxon>
        <taxon>Xylariomycetidae</taxon>
        <taxon>Xylariales</taxon>
        <taxon>Microdochiaceae</taxon>
        <taxon>Microdochium</taxon>
    </lineage>
</organism>
<evidence type="ECO:0000313" key="3">
    <source>
        <dbReference type="Proteomes" id="UP000756346"/>
    </source>
</evidence>
<evidence type="ECO:0000313" key="2">
    <source>
        <dbReference type="EMBL" id="KAH7027867.1"/>
    </source>
</evidence>
<comment type="caution">
    <text evidence="2">The sequence shown here is derived from an EMBL/GenBank/DDBJ whole genome shotgun (WGS) entry which is preliminary data.</text>
</comment>
<name>A0A9P8Y4M9_9PEZI</name>
<dbReference type="AlphaFoldDB" id="A0A9P8Y4M9"/>
<sequence length="168" mass="18735">MLFHFARAWFGEWLAGCLARLRGHVQRPAAGDWGPGSIYCRQGCGSGWLRVGVTVDTRRTIDCALAMSEPSQGCRQGFLVANRRRQDMACAFPNPAPATSPHSRCRRQCLNLCPLLGQFTCFRSPPGHGERANRETRAFQGQNKWPLLVTCSTRPTACLSCIWRREPG</sequence>
<reference evidence="2" key="1">
    <citation type="journal article" date="2021" name="Nat. Commun.">
        <title>Genetic determinants of endophytism in the Arabidopsis root mycobiome.</title>
        <authorList>
            <person name="Mesny F."/>
            <person name="Miyauchi S."/>
            <person name="Thiergart T."/>
            <person name="Pickel B."/>
            <person name="Atanasova L."/>
            <person name="Karlsson M."/>
            <person name="Huettel B."/>
            <person name="Barry K.W."/>
            <person name="Haridas S."/>
            <person name="Chen C."/>
            <person name="Bauer D."/>
            <person name="Andreopoulos W."/>
            <person name="Pangilinan J."/>
            <person name="LaButti K."/>
            <person name="Riley R."/>
            <person name="Lipzen A."/>
            <person name="Clum A."/>
            <person name="Drula E."/>
            <person name="Henrissat B."/>
            <person name="Kohler A."/>
            <person name="Grigoriev I.V."/>
            <person name="Martin F.M."/>
            <person name="Hacquard S."/>
        </authorList>
    </citation>
    <scope>NUCLEOTIDE SEQUENCE</scope>
    <source>
        <strain evidence="2">MPI-CAGE-CH-0230</strain>
    </source>
</reference>
<accession>A0A9P8Y4M9</accession>
<proteinExistence type="predicted"/>
<feature type="signal peptide" evidence="1">
    <location>
        <begin position="1"/>
        <end position="19"/>
    </location>
</feature>
<dbReference type="RefSeq" id="XP_046010666.1">
    <property type="nucleotide sequence ID" value="XM_046148426.1"/>
</dbReference>